<feature type="compositionally biased region" description="Basic and acidic residues" evidence="5">
    <location>
        <begin position="361"/>
        <end position="394"/>
    </location>
</feature>
<feature type="region of interest" description="Disordered" evidence="5">
    <location>
        <begin position="211"/>
        <end position="246"/>
    </location>
</feature>
<keyword evidence="6" id="KW-1133">Transmembrane helix</keyword>
<dbReference type="InterPro" id="IPR013783">
    <property type="entry name" value="Ig-like_fold"/>
</dbReference>
<feature type="transmembrane region" description="Helical" evidence="6">
    <location>
        <begin position="166"/>
        <end position="188"/>
    </location>
</feature>
<feature type="compositionally biased region" description="Basic and acidic residues" evidence="5">
    <location>
        <begin position="221"/>
        <end position="246"/>
    </location>
</feature>
<evidence type="ECO:0000256" key="1">
    <source>
        <dbReference type="ARBA" id="ARBA00004370"/>
    </source>
</evidence>
<accession>A0A9W7WUW6</accession>
<evidence type="ECO:0000256" key="6">
    <source>
        <dbReference type="SAM" id="Phobius"/>
    </source>
</evidence>
<evidence type="ECO:0000256" key="2">
    <source>
        <dbReference type="ARBA" id="ARBA00022729"/>
    </source>
</evidence>
<dbReference type="PANTHER" id="PTHR12080">
    <property type="entry name" value="SIGNALING LYMPHOCYTIC ACTIVATION MOLECULE"/>
    <property type="match status" value="1"/>
</dbReference>
<feature type="region of interest" description="Disordered" evidence="5">
    <location>
        <begin position="259"/>
        <end position="457"/>
    </location>
</feature>
<dbReference type="InterPro" id="IPR015631">
    <property type="entry name" value="CD2/SLAM_rcpt"/>
</dbReference>
<comment type="caution">
    <text evidence="7">The sequence shown here is derived from an EMBL/GenBank/DDBJ whole genome shotgun (WGS) entry which is preliminary data.</text>
</comment>
<dbReference type="Proteomes" id="UP001059041">
    <property type="component" value="Linkage Group LG6"/>
</dbReference>
<feature type="compositionally biased region" description="Polar residues" evidence="5">
    <location>
        <begin position="211"/>
        <end position="220"/>
    </location>
</feature>
<dbReference type="InterPro" id="IPR036179">
    <property type="entry name" value="Ig-like_dom_sf"/>
</dbReference>
<reference evidence="7" key="1">
    <citation type="submission" date="2021-02" db="EMBL/GenBank/DDBJ databases">
        <title>Comparative genomics reveals that relaxation of natural selection precedes convergent phenotypic evolution of cavefish.</title>
        <authorList>
            <person name="Peng Z."/>
        </authorList>
    </citation>
    <scope>NUCLEOTIDE SEQUENCE</scope>
    <source>
        <tissue evidence="7">Muscle</tissue>
    </source>
</reference>
<gene>
    <name evidence="7" type="ORF">IRJ41_011029</name>
</gene>
<feature type="compositionally biased region" description="Acidic residues" evidence="5">
    <location>
        <begin position="424"/>
        <end position="439"/>
    </location>
</feature>
<evidence type="ECO:0000256" key="5">
    <source>
        <dbReference type="SAM" id="MobiDB-lite"/>
    </source>
</evidence>
<keyword evidence="2" id="KW-0732">Signal</keyword>
<evidence type="ECO:0000313" key="7">
    <source>
        <dbReference type="EMBL" id="KAI7808668.1"/>
    </source>
</evidence>
<dbReference type="EMBL" id="JAFHDT010000006">
    <property type="protein sequence ID" value="KAI7808668.1"/>
    <property type="molecule type" value="Genomic_DNA"/>
</dbReference>
<dbReference type="GO" id="GO:0016020">
    <property type="term" value="C:membrane"/>
    <property type="evidence" value="ECO:0007669"/>
    <property type="project" value="UniProtKB-SubCell"/>
</dbReference>
<dbReference type="AlphaFoldDB" id="A0A9W7WUW6"/>
<feature type="compositionally biased region" description="Basic and acidic residues" evidence="5">
    <location>
        <begin position="270"/>
        <end position="288"/>
    </location>
</feature>
<feature type="compositionally biased region" description="Basic and acidic residues" evidence="5">
    <location>
        <begin position="412"/>
        <end position="423"/>
    </location>
</feature>
<feature type="compositionally biased region" description="Basic and acidic residues" evidence="5">
    <location>
        <begin position="314"/>
        <end position="336"/>
    </location>
</feature>
<evidence type="ECO:0000256" key="3">
    <source>
        <dbReference type="ARBA" id="ARBA00023136"/>
    </source>
</evidence>
<dbReference type="SUPFAM" id="SSF48726">
    <property type="entry name" value="Immunoglobulin"/>
    <property type="match status" value="1"/>
</dbReference>
<protein>
    <submittedName>
        <fullName evidence="7">Hepatocyte cell adhesion molecule</fullName>
    </submittedName>
</protein>
<dbReference type="Gene3D" id="2.60.40.10">
    <property type="entry name" value="Immunoglobulins"/>
    <property type="match status" value="2"/>
</dbReference>
<name>A0A9W7WUW6_TRIRA</name>
<comment type="subcellular location">
    <subcellularLocation>
        <location evidence="1">Membrane</location>
    </subcellularLocation>
</comment>
<keyword evidence="3 6" id="KW-0472">Membrane</keyword>
<keyword evidence="4" id="KW-0325">Glycoprotein</keyword>
<sequence>MKGTPEDILWTFNGNKLAEQDLNEFQDYGQFVKRTEIDIPTGRLRVHRMTRDDSGFYKAMIQIDGKLQYFGVDVEVIDGVPEPQVTCELNSSSQSRQLFCSMPDEIMVTYTWTGPDVLLAGQTLEIDKDEPSDSVYICTVKNPVSQKSNSIILKDCITDGFNLHPIIIPLVTIGVILIAGALALVMYLRCWRNKSKQMSPEEKEGVRLLESTVNQNQDVNQRSRDVHDGEENREQKTNEDEDLCEHNDEGAVVIIQETDGNISEQEKEDDVQTHESDVHDGDENREQQINEDEGTLNDEGAVVIIQETDGNISEQKKEDDVQSESEQTHESESSEEGKDDELEMSSDRRESVDTNEQTDGINKDKQSENCSDEHRKELNERNFQDQSEQIHDSANDSNQSIRDEDEDDDDEDRKQIVSEHREDFIEEEEGNTDESADENITEKSEDASTPSCDSGDT</sequence>
<evidence type="ECO:0000313" key="8">
    <source>
        <dbReference type="Proteomes" id="UP001059041"/>
    </source>
</evidence>
<keyword evidence="6" id="KW-0812">Transmembrane</keyword>
<dbReference type="PANTHER" id="PTHR12080:SF134">
    <property type="entry name" value="CD48 ANTIGEN"/>
    <property type="match status" value="1"/>
</dbReference>
<proteinExistence type="predicted"/>
<keyword evidence="8" id="KW-1185">Reference proteome</keyword>
<organism evidence="7 8">
    <name type="scientific">Triplophysa rosa</name>
    <name type="common">Cave loach</name>
    <dbReference type="NCBI Taxonomy" id="992332"/>
    <lineage>
        <taxon>Eukaryota</taxon>
        <taxon>Metazoa</taxon>
        <taxon>Chordata</taxon>
        <taxon>Craniata</taxon>
        <taxon>Vertebrata</taxon>
        <taxon>Euteleostomi</taxon>
        <taxon>Actinopterygii</taxon>
        <taxon>Neopterygii</taxon>
        <taxon>Teleostei</taxon>
        <taxon>Ostariophysi</taxon>
        <taxon>Cypriniformes</taxon>
        <taxon>Nemacheilidae</taxon>
        <taxon>Triplophysa</taxon>
    </lineage>
</organism>
<feature type="compositionally biased region" description="Polar residues" evidence="5">
    <location>
        <begin position="447"/>
        <end position="457"/>
    </location>
</feature>
<evidence type="ECO:0000256" key="4">
    <source>
        <dbReference type="ARBA" id="ARBA00023180"/>
    </source>
</evidence>